<evidence type="ECO:0000259" key="1">
    <source>
        <dbReference type="Pfam" id="PF07603"/>
    </source>
</evidence>
<proteinExistence type="predicted"/>
<dbReference type="EMBL" id="UINC01000086">
    <property type="protein sequence ID" value="SUZ48783.1"/>
    <property type="molecule type" value="Genomic_DNA"/>
</dbReference>
<feature type="domain" description="Lcl C-terminal" evidence="1">
    <location>
        <begin position="66"/>
        <end position="186"/>
    </location>
</feature>
<accession>A0A381N5B0</accession>
<gene>
    <name evidence="2" type="ORF">METZ01_LOCUS1637</name>
</gene>
<dbReference type="Pfam" id="PF07603">
    <property type="entry name" value="Lcl_C"/>
    <property type="match status" value="1"/>
</dbReference>
<name>A0A381N5B0_9ZZZZ</name>
<protein>
    <recommendedName>
        <fullName evidence="1">Lcl C-terminal domain-containing protein</fullName>
    </recommendedName>
</protein>
<sequence>MTIHKKMRCHKRWVILFLVTFFAGLGDLQAEDSTDEIFGGQILSMTEEKPPLAPSNDPRFKDNDDGTVTDLQEGLMWKKIDIYQEKKIWSSWDESQKLIESFNKEAYASYSDWRLPTRKELKSLYEEDKNIPWKYYWTENVIHIDPIFGYSHCCFWSSELYKEKYAWGFNYIGGKDYPSMKGGGQYHLSLSTIRPVRTVK</sequence>
<dbReference type="InterPro" id="IPR011460">
    <property type="entry name" value="Lcl_C"/>
</dbReference>
<evidence type="ECO:0000313" key="2">
    <source>
        <dbReference type="EMBL" id="SUZ48783.1"/>
    </source>
</evidence>
<dbReference type="AlphaFoldDB" id="A0A381N5B0"/>
<reference evidence="2" key="1">
    <citation type="submission" date="2018-05" db="EMBL/GenBank/DDBJ databases">
        <authorList>
            <person name="Lanie J.A."/>
            <person name="Ng W.-L."/>
            <person name="Kazmierczak K.M."/>
            <person name="Andrzejewski T.M."/>
            <person name="Davidsen T.M."/>
            <person name="Wayne K.J."/>
            <person name="Tettelin H."/>
            <person name="Glass J.I."/>
            <person name="Rusch D."/>
            <person name="Podicherti R."/>
            <person name="Tsui H.-C.T."/>
            <person name="Winkler M.E."/>
        </authorList>
    </citation>
    <scope>NUCLEOTIDE SEQUENCE</scope>
</reference>
<organism evidence="2">
    <name type="scientific">marine metagenome</name>
    <dbReference type="NCBI Taxonomy" id="408172"/>
    <lineage>
        <taxon>unclassified sequences</taxon>
        <taxon>metagenomes</taxon>
        <taxon>ecological metagenomes</taxon>
    </lineage>
</organism>